<dbReference type="EMBL" id="JBHSIM010000058">
    <property type="protein sequence ID" value="MFC4836174.1"/>
    <property type="molecule type" value="Genomic_DNA"/>
</dbReference>
<organism evidence="1 2">
    <name type="scientific">Actinomycetospora chibensis</name>
    <dbReference type="NCBI Taxonomy" id="663606"/>
    <lineage>
        <taxon>Bacteria</taxon>
        <taxon>Bacillati</taxon>
        <taxon>Actinomycetota</taxon>
        <taxon>Actinomycetes</taxon>
        <taxon>Pseudonocardiales</taxon>
        <taxon>Pseudonocardiaceae</taxon>
        <taxon>Actinomycetospora</taxon>
    </lineage>
</organism>
<dbReference type="InterPro" id="IPR009351">
    <property type="entry name" value="AlkZ-like"/>
</dbReference>
<protein>
    <submittedName>
        <fullName evidence="1">Winged helix DNA-binding domain-containing protein</fullName>
    </submittedName>
</protein>
<evidence type="ECO:0000313" key="2">
    <source>
        <dbReference type="Proteomes" id="UP001595909"/>
    </source>
</evidence>
<dbReference type="PANTHER" id="PTHR38479:SF2">
    <property type="entry name" value="WINGED HELIX DNA-BINDING DOMAIN-CONTAINING PROTEIN"/>
    <property type="match status" value="1"/>
</dbReference>
<dbReference type="PANTHER" id="PTHR38479">
    <property type="entry name" value="LMO0824 PROTEIN"/>
    <property type="match status" value="1"/>
</dbReference>
<name>A0ABV9RRN0_9PSEU</name>
<dbReference type="Proteomes" id="UP001595909">
    <property type="component" value="Unassembled WGS sequence"/>
</dbReference>
<keyword evidence="1" id="KW-0238">DNA-binding</keyword>
<dbReference type="Pfam" id="PF06224">
    <property type="entry name" value="AlkZ-like"/>
    <property type="match status" value="1"/>
</dbReference>
<comment type="caution">
    <text evidence="1">The sequence shown here is derived from an EMBL/GenBank/DDBJ whole genome shotgun (WGS) entry which is preliminary data.</text>
</comment>
<dbReference type="GO" id="GO:0003677">
    <property type="term" value="F:DNA binding"/>
    <property type="evidence" value="ECO:0007669"/>
    <property type="project" value="UniProtKB-KW"/>
</dbReference>
<sequence length="348" mass="37585">MSTRGASEIGLLRLIAQRVVGPQADDVAGVVRHLGAVQAQDLPGALRSVALRTASRSRAAVVAACDAGEVVRSWPMRGTLHLVPAEDLGWMLPLGTPRARAQAARRRLELGLTDADVDRARELALPAVPATRAELLAVWEEAGLEPAKGRGYHLLAELAQTGVLCFGPIRDGTEPVIVDVARWILAPRTLARDEALGEWARRYFRSHGPVPAAEFALWTSLPAADARTGVALARPDLAAMDVDGVEYLLDPAVPDLLAEHRREAAGVHLLPGFDEFVLGYRGRDDVLDAAERDRIVPGGNGVFRSTVVHRGRIVGTWAEPRGRLEVTRFRESFTPSDTAVARTHARLP</sequence>
<gene>
    <name evidence="1" type="ORF">ACFPEL_27450</name>
</gene>
<keyword evidence="2" id="KW-1185">Reference proteome</keyword>
<proteinExistence type="predicted"/>
<accession>A0ABV9RRN0</accession>
<dbReference type="RefSeq" id="WP_274190107.1">
    <property type="nucleotide sequence ID" value="NZ_BAABHN010000058.1"/>
</dbReference>
<evidence type="ECO:0000313" key="1">
    <source>
        <dbReference type="EMBL" id="MFC4836174.1"/>
    </source>
</evidence>
<reference evidence="2" key="1">
    <citation type="journal article" date="2019" name="Int. J. Syst. Evol. Microbiol.">
        <title>The Global Catalogue of Microorganisms (GCM) 10K type strain sequencing project: providing services to taxonomists for standard genome sequencing and annotation.</title>
        <authorList>
            <consortium name="The Broad Institute Genomics Platform"/>
            <consortium name="The Broad Institute Genome Sequencing Center for Infectious Disease"/>
            <person name="Wu L."/>
            <person name="Ma J."/>
        </authorList>
    </citation>
    <scope>NUCLEOTIDE SEQUENCE [LARGE SCALE GENOMIC DNA]</scope>
    <source>
        <strain evidence="2">CCUG 50347</strain>
    </source>
</reference>